<proteinExistence type="predicted"/>
<evidence type="ECO:0000256" key="2">
    <source>
        <dbReference type="SAM" id="MobiDB-lite"/>
    </source>
</evidence>
<dbReference type="SUPFAM" id="SSF55174">
    <property type="entry name" value="Alpha-L RNA-binding motif"/>
    <property type="match status" value="1"/>
</dbReference>
<evidence type="ECO:0000313" key="4">
    <source>
        <dbReference type="EMBL" id="SDY90101.1"/>
    </source>
</evidence>
<dbReference type="Proteomes" id="UP000199286">
    <property type="component" value="Unassembled WGS sequence"/>
</dbReference>
<dbReference type="EMBL" id="FNPF01000027">
    <property type="protein sequence ID" value="SDY90101.1"/>
    <property type="molecule type" value="Genomic_DNA"/>
</dbReference>
<evidence type="ECO:0000259" key="3">
    <source>
        <dbReference type="SMART" id="SM00363"/>
    </source>
</evidence>
<feature type="region of interest" description="Disordered" evidence="2">
    <location>
        <begin position="91"/>
        <end position="136"/>
    </location>
</feature>
<dbReference type="CDD" id="cd00165">
    <property type="entry name" value="S4"/>
    <property type="match status" value="1"/>
</dbReference>
<evidence type="ECO:0000313" key="5">
    <source>
        <dbReference type="Proteomes" id="UP000199286"/>
    </source>
</evidence>
<feature type="domain" description="RNA-binding S4" evidence="3">
    <location>
        <begin position="17"/>
        <end position="80"/>
    </location>
</feature>
<keyword evidence="4" id="KW-0346">Stress response</keyword>
<sequence>MTGDVTGETAGGAAGKLRIDKWLWQARFFKTRSLAAKTVGTGRCRVNGTPVAKPAFCVSPGDVLTFPQAHDMRVIRVEALGVRRGPAPEARTLYTDMAPPEPREASLTSVPRFDRGGRPTKRDRRMMEKTFPDALE</sequence>
<protein>
    <submittedName>
        <fullName evidence="4">Heat shock protein Hsp15</fullName>
    </submittedName>
</protein>
<dbReference type="AlphaFoldDB" id="A0A1H3NMG8"/>
<dbReference type="SMART" id="SM00363">
    <property type="entry name" value="S4"/>
    <property type="match status" value="1"/>
</dbReference>
<name>A0A1H3NMG8_9RHOB</name>
<reference evidence="4 5" key="1">
    <citation type="submission" date="2016-10" db="EMBL/GenBank/DDBJ databases">
        <authorList>
            <person name="de Groot N.N."/>
        </authorList>
    </citation>
    <scope>NUCLEOTIDE SEQUENCE [LARGE SCALE GENOMIC DNA]</scope>
    <source>
        <strain evidence="4 5">DSM 26880</strain>
    </source>
</reference>
<organism evidence="4 5">
    <name type="scientific">Citreimonas salinaria</name>
    <dbReference type="NCBI Taxonomy" id="321339"/>
    <lineage>
        <taxon>Bacteria</taxon>
        <taxon>Pseudomonadati</taxon>
        <taxon>Pseudomonadota</taxon>
        <taxon>Alphaproteobacteria</taxon>
        <taxon>Rhodobacterales</taxon>
        <taxon>Roseobacteraceae</taxon>
        <taxon>Citreimonas</taxon>
    </lineage>
</organism>
<dbReference type="GO" id="GO:0003723">
    <property type="term" value="F:RNA binding"/>
    <property type="evidence" value="ECO:0007669"/>
    <property type="project" value="UniProtKB-KW"/>
</dbReference>
<dbReference type="STRING" id="321339.SAMN05444340_1273"/>
<dbReference type="InterPro" id="IPR036986">
    <property type="entry name" value="S4_RNA-bd_sf"/>
</dbReference>
<evidence type="ECO:0000256" key="1">
    <source>
        <dbReference type="PROSITE-ProRule" id="PRU00182"/>
    </source>
</evidence>
<keyword evidence="5" id="KW-1185">Reference proteome</keyword>
<dbReference type="InterPro" id="IPR002942">
    <property type="entry name" value="S4_RNA-bd"/>
</dbReference>
<dbReference type="Pfam" id="PF01479">
    <property type="entry name" value="S4"/>
    <property type="match status" value="1"/>
</dbReference>
<keyword evidence="1" id="KW-0694">RNA-binding</keyword>
<accession>A0A1H3NMG8</accession>
<feature type="compositionally biased region" description="Basic and acidic residues" evidence="2">
    <location>
        <begin position="125"/>
        <end position="136"/>
    </location>
</feature>
<gene>
    <name evidence="4" type="ORF">SAMN05444340_1273</name>
</gene>
<dbReference type="PROSITE" id="PS50889">
    <property type="entry name" value="S4"/>
    <property type="match status" value="1"/>
</dbReference>
<dbReference type="Gene3D" id="3.10.290.10">
    <property type="entry name" value="RNA-binding S4 domain"/>
    <property type="match status" value="1"/>
</dbReference>